<evidence type="ECO:0000313" key="3">
    <source>
        <dbReference type="Ensembl" id="ENSCSEP00000010867.1"/>
    </source>
</evidence>
<dbReference type="GeneTree" id="ENSGT01030000235529"/>
<dbReference type="Ensembl" id="ENSCSET00000010997.1">
    <property type="protein sequence ID" value="ENSCSEP00000010867.1"/>
    <property type="gene ID" value="ENSCSEG00000006957.1"/>
</dbReference>
<dbReference type="SUPFAM" id="SSF56672">
    <property type="entry name" value="DNA/RNA polymerases"/>
    <property type="match status" value="1"/>
</dbReference>
<dbReference type="AlphaFoldDB" id="A0A3P8V8R4"/>
<evidence type="ECO:0000313" key="4">
    <source>
        <dbReference type="Proteomes" id="UP000265120"/>
    </source>
</evidence>
<feature type="domain" description="Reverse transcriptase/retrotransposon-derived protein RNase H-like" evidence="2">
    <location>
        <begin position="27"/>
        <end position="90"/>
    </location>
</feature>
<evidence type="ECO:0000256" key="1">
    <source>
        <dbReference type="SAM" id="MobiDB-lite"/>
    </source>
</evidence>
<feature type="region of interest" description="Disordered" evidence="1">
    <location>
        <begin position="1"/>
        <end position="22"/>
    </location>
</feature>
<sequence length="114" mass="12737">MINSRKKLSPERSPMSSAPATKITLQSDHLRCIAQLKTALQSVVCLKFPDYSKPFDLYCDSKDGHMTAVLTQKHGPSQRPLCYYPIRLDNVAAGLPPFTLNLQQKVVSSTLLYL</sequence>
<reference evidence="3" key="1">
    <citation type="submission" date="2025-08" db="UniProtKB">
        <authorList>
            <consortium name="Ensembl"/>
        </authorList>
    </citation>
    <scope>IDENTIFICATION</scope>
</reference>
<dbReference type="InterPro" id="IPR043502">
    <property type="entry name" value="DNA/RNA_pol_sf"/>
</dbReference>
<dbReference type="InParanoid" id="A0A3P8V8R4"/>
<reference evidence="3" key="2">
    <citation type="submission" date="2025-09" db="UniProtKB">
        <authorList>
            <consortium name="Ensembl"/>
        </authorList>
    </citation>
    <scope>IDENTIFICATION</scope>
</reference>
<name>A0A3P8V8R4_CYNSE</name>
<organism evidence="3 4">
    <name type="scientific">Cynoglossus semilaevis</name>
    <name type="common">Tongue sole</name>
    <dbReference type="NCBI Taxonomy" id="244447"/>
    <lineage>
        <taxon>Eukaryota</taxon>
        <taxon>Metazoa</taxon>
        <taxon>Chordata</taxon>
        <taxon>Craniata</taxon>
        <taxon>Vertebrata</taxon>
        <taxon>Euteleostomi</taxon>
        <taxon>Actinopterygii</taxon>
        <taxon>Neopterygii</taxon>
        <taxon>Teleostei</taxon>
        <taxon>Neoteleostei</taxon>
        <taxon>Acanthomorphata</taxon>
        <taxon>Carangaria</taxon>
        <taxon>Pleuronectiformes</taxon>
        <taxon>Pleuronectoidei</taxon>
        <taxon>Cynoglossidae</taxon>
        <taxon>Cynoglossinae</taxon>
        <taxon>Cynoglossus</taxon>
    </lineage>
</organism>
<dbReference type="InterPro" id="IPR041577">
    <property type="entry name" value="RT_RNaseH_2"/>
</dbReference>
<dbReference type="STRING" id="244447.ENSCSEP00000010867"/>
<dbReference type="Proteomes" id="UP000265120">
    <property type="component" value="Unassembled WGS sequence"/>
</dbReference>
<keyword evidence="4" id="KW-1185">Reference proteome</keyword>
<protein>
    <recommendedName>
        <fullName evidence="2">Reverse transcriptase/retrotransposon-derived protein RNase H-like domain-containing protein</fullName>
    </recommendedName>
</protein>
<proteinExistence type="predicted"/>
<dbReference type="Gene3D" id="3.10.20.370">
    <property type="match status" value="1"/>
</dbReference>
<accession>A0A3P8V8R4</accession>
<dbReference type="Pfam" id="PF17919">
    <property type="entry name" value="RT_RNaseH_2"/>
    <property type="match status" value="1"/>
</dbReference>
<evidence type="ECO:0000259" key="2">
    <source>
        <dbReference type="Pfam" id="PF17919"/>
    </source>
</evidence>